<dbReference type="PROSITE" id="PS51635">
    <property type="entry name" value="PNPLA"/>
    <property type="match status" value="1"/>
</dbReference>
<dbReference type="CDD" id="cd07209">
    <property type="entry name" value="Pat_hypo_Ecoli_Z1214_like"/>
    <property type="match status" value="1"/>
</dbReference>
<feature type="short sequence motif" description="GXGXXG" evidence="4">
    <location>
        <begin position="140"/>
        <end position="145"/>
    </location>
</feature>
<dbReference type="InterPro" id="IPR016035">
    <property type="entry name" value="Acyl_Trfase/lysoPLipase"/>
</dbReference>
<comment type="caution">
    <text evidence="6">The sequence shown here is derived from an EMBL/GenBank/DDBJ whole genome shotgun (WGS) entry which is preliminary data.</text>
</comment>
<evidence type="ECO:0000259" key="5">
    <source>
        <dbReference type="PROSITE" id="PS51635"/>
    </source>
</evidence>
<dbReference type="SUPFAM" id="SSF52151">
    <property type="entry name" value="FabD/lysophospholipase-like"/>
    <property type="match status" value="1"/>
</dbReference>
<dbReference type="OrthoDB" id="9770965at2"/>
<proteinExistence type="predicted"/>
<evidence type="ECO:0000256" key="2">
    <source>
        <dbReference type="ARBA" id="ARBA00022963"/>
    </source>
</evidence>
<feature type="short sequence motif" description="GXSXG" evidence="4">
    <location>
        <begin position="167"/>
        <end position="171"/>
    </location>
</feature>
<organism evidence="6 7">
    <name type="scientific">Enterococcus florum</name>
    <dbReference type="NCBI Taxonomy" id="2480627"/>
    <lineage>
        <taxon>Bacteria</taxon>
        <taxon>Bacillati</taxon>
        <taxon>Bacillota</taxon>
        <taxon>Bacilli</taxon>
        <taxon>Lactobacillales</taxon>
        <taxon>Enterococcaceae</taxon>
        <taxon>Enterococcus</taxon>
    </lineage>
</organism>
<dbReference type="Gene3D" id="3.40.1090.10">
    <property type="entry name" value="Cytosolic phospholipase A2 catalytic domain"/>
    <property type="match status" value="2"/>
</dbReference>
<accession>A0A4P5PHI6</accession>
<gene>
    <name evidence="6" type="ORF">NRIC_36790</name>
</gene>
<feature type="domain" description="PNPLA" evidence="5">
    <location>
        <begin position="136"/>
        <end position="319"/>
    </location>
</feature>
<dbReference type="EMBL" id="BJCC01000038">
    <property type="protein sequence ID" value="GCF95788.1"/>
    <property type="molecule type" value="Genomic_DNA"/>
</dbReference>
<reference evidence="7" key="1">
    <citation type="submission" date="2019-02" db="EMBL/GenBank/DDBJ databases">
        <title>Draft genome sequence of Enterococcus sp. Gos25-1.</title>
        <authorList>
            <person name="Tanaka N."/>
            <person name="Shiwa Y."/>
            <person name="Fujita N."/>
        </authorList>
    </citation>
    <scope>NUCLEOTIDE SEQUENCE [LARGE SCALE GENOMIC DNA]</scope>
    <source>
        <strain evidence="7">Gos25-1</strain>
    </source>
</reference>
<name>A0A4P5PHI6_9ENTE</name>
<dbReference type="PANTHER" id="PTHR14226">
    <property type="entry name" value="NEUROPATHY TARGET ESTERASE/SWISS CHEESE D.MELANOGASTER"/>
    <property type="match status" value="1"/>
</dbReference>
<dbReference type="PANTHER" id="PTHR14226:SF57">
    <property type="entry name" value="BLR7027 PROTEIN"/>
    <property type="match status" value="1"/>
</dbReference>
<dbReference type="Proteomes" id="UP000290567">
    <property type="component" value="Unassembled WGS sequence"/>
</dbReference>
<feature type="active site" description="Proton acceptor" evidence="4">
    <location>
        <position position="306"/>
    </location>
</feature>
<dbReference type="InterPro" id="IPR050301">
    <property type="entry name" value="NTE"/>
</dbReference>
<dbReference type="InterPro" id="IPR002641">
    <property type="entry name" value="PNPLA_dom"/>
</dbReference>
<dbReference type="GO" id="GO:0016787">
    <property type="term" value="F:hydrolase activity"/>
    <property type="evidence" value="ECO:0007669"/>
    <property type="project" value="UniProtKB-UniRule"/>
</dbReference>
<protein>
    <submittedName>
        <fullName evidence="6">Patatin</fullName>
    </submittedName>
</protein>
<evidence type="ECO:0000313" key="6">
    <source>
        <dbReference type="EMBL" id="GCF95788.1"/>
    </source>
</evidence>
<keyword evidence="7" id="KW-1185">Reference proteome</keyword>
<dbReference type="RefSeq" id="WP_146624158.1">
    <property type="nucleotide sequence ID" value="NZ_BJCC01000038.1"/>
</dbReference>
<dbReference type="AlphaFoldDB" id="A0A4P5PHI6"/>
<dbReference type="Pfam" id="PF01734">
    <property type="entry name" value="Patatin"/>
    <property type="match status" value="1"/>
</dbReference>
<feature type="active site" description="Nucleophile" evidence="4">
    <location>
        <position position="169"/>
    </location>
</feature>
<evidence type="ECO:0000256" key="1">
    <source>
        <dbReference type="ARBA" id="ARBA00022801"/>
    </source>
</evidence>
<evidence type="ECO:0000256" key="4">
    <source>
        <dbReference type="PROSITE-ProRule" id="PRU01161"/>
    </source>
</evidence>
<dbReference type="GO" id="GO:0016042">
    <property type="term" value="P:lipid catabolic process"/>
    <property type="evidence" value="ECO:0007669"/>
    <property type="project" value="UniProtKB-UniRule"/>
</dbReference>
<keyword evidence="1 4" id="KW-0378">Hydrolase</keyword>
<feature type="short sequence motif" description="DGA/G" evidence="4">
    <location>
        <begin position="306"/>
        <end position="308"/>
    </location>
</feature>
<sequence>MKVKKLYPSELADHWSTIHESMLLLPFFTSQQQSRAQFVRAVKNKQAFLLTFKQETLFLEIDQTPKTWTIKNLLSSSDLTWKILFGVLEAAVRQAFIPEIHLSVDVNEIAASWLSQHSYRQADQGWKKTLSYHTALVLGGGGARGAYQIGVWKALREKKISFDLLVGCSVGSLNGALIAQNDFAAARSLWEQIATDRVLKITFRELEAADFTLQVQQLRQFVLTALKQKGLSTAPLRELLENQLDAEALVSACPLYVAATRVPTFQEVVVKLNDKSAEEVISWLLASSAFFPMMSLEVIDGVIYADGGYRNNVPVDVALKKGATELIVVDVHGPGFVKDVSIPEDVAVVTLSSHWSLGEMLLFQSQRAVSNITLGYLETKRQFGELQGTDYFFGLKEDFAGLTKRFIRYAQKHTEETLVQLAKVYKAEFDEPLELLSQSFLEQWAKWTKRSPLKVYTIAELEEEICRQIQEPAAVDYLPSVREYLEEYWQELNVLSDHKRAVKIHQQRPQSIKWVYQRWPLPALLSLFLTFIQEEQRLEK</sequence>
<keyword evidence="3 4" id="KW-0443">Lipid metabolism</keyword>
<evidence type="ECO:0000256" key="3">
    <source>
        <dbReference type="ARBA" id="ARBA00023098"/>
    </source>
</evidence>
<keyword evidence="2 4" id="KW-0442">Lipid degradation</keyword>
<evidence type="ECO:0000313" key="7">
    <source>
        <dbReference type="Proteomes" id="UP000290567"/>
    </source>
</evidence>